<keyword evidence="5" id="KW-1185">Reference proteome</keyword>
<evidence type="ECO:0000313" key="4">
    <source>
        <dbReference type="EMBL" id="PQM52860.1"/>
    </source>
</evidence>
<comment type="caution">
    <text evidence="4">The sequence shown here is derived from an EMBL/GenBank/DDBJ whole genome shotgun (WGS) entry which is preliminary data.</text>
</comment>
<dbReference type="Pfam" id="PF23717">
    <property type="entry name" value="DUF7159"/>
    <property type="match status" value="1"/>
</dbReference>
<protein>
    <recommendedName>
        <fullName evidence="3">DUF7159 domain-containing protein</fullName>
    </recommendedName>
</protein>
<keyword evidence="2" id="KW-0472">Membrane</keyword>
<feature type="domain" description="DUF7159" evidence="3">
    <location>
        <begin position="2"/>
        <end position="226"/>
    </location>
</feature>
<evidence type="ECO:0000259" key="3">
    <source>
        <dbReference type="Pfam" id="PF23717"/>
    </source>
</evidence>
<dbReference type="InterPro" id="IPR055583">
    <property type="entry name" value="DUF7159"/>
</dbReference>
<feature type="compositionally biased region" description="Pro residues" evidence="1">
    <location>
        <begin position="303"/>
        <end position="323"/>
    </location>
</feature>
<name>A0A9X7IP93_9MYCO</name>
<dbReference type="EMBL" id="PUEV01000020">
    <property type="protein sequence ID" value="PQM52860.1"/>
    <property type="molecule type" value="Genomic_DNA"/>
</dbReference>
<feature type="transmembrane region" description="Helical" evidence="2">
    <location>
        <begin position="251"/>
        <end position="273"/>
    </location>
</feature>
<proteinExistence type="predicted"/>
<evidence type="ECO:0000256" key="2">
    <source>
        <dbReference type="SAM" id="Phobius"/>
    </source>
</evidence>
<feature type="region of interest" description="Disordered" evidence="1">
    <location>
        <begin position="303"/>
        <end position="370"/>
    </location>
</feature>
<keyword evidence="2" id="KW-1133">Transmembrane helix</keyword>
<keyword evidence="2" id="KW-0812">Transmembrane</keyword>
<dbReference type="AlphaFoldDB" id="A0A9X7IP93"/>
<sequence>MDTVLGLAITPSTIGWVMADAGGSDCPTVIGDEVNVAVGDAGPDAVDLAAQASAVADQVRTMLAARDERLHGVAVTWSDEAAVGAALLLESLADAGFEHVVPVRYSQAAMSLAAGIGARHARAAVCVVEAEVASLVLPDQPDSPEAVVTCPINGPDDVIGWLGDTVASRGQRPEVLLVAGSVRGMDRLGRRLESKLSIPVFVQGGAFQELARGAAQALAPHAELTSTPLEAPAAGVAVGSSGPRRVRSLPYAAALLMLAAGAVTLVASVAAALSLQLGPSRVEPDATPPQRATVARVAVPAAPPPAAAPALPPPPAAPVPPSETPEEAPAELGSLWDAPQAAPDLQETSPDGVPSRLEQVRDHIFGPPGR</sequence>
<accession>A0A9X7IP93</accession>
<dbReference type="Proteomes" id="UP000237911">
    <property type="component" value="Unassembled WGS sequence"/>
</dbReference>
<evidence type="ECO:0000256" key="1">
    <source>
        <dbReference type="SAM" id="MobiDB-lite"/>
    </source>
</evidence>
<reference evidence="4 5" key="1">
    <citation type="submission" date="2018-02" db="EMBL/GenBank/DDBJ databases">
        <title>Draft genome sequence of Mycobacterium virginiense isolated from mud of a swine farm in Japan.</title>
        <authorList>
            <person name="Ohya K."/>
        </authorList>
    </citation>
    <scope>NUCLEOTIDE SEQUENCE [LARGE SCALE GENOMIC DNA]</scope>
    <source>
        <strain evidence="4 5">GF75</strain>
    </source>
</reference>
<gene>
    <name evidence="4" type="ORF">C5U48_07640</name>
</gene>
<organism evidence="4 5">
    <name type="scientific">Mycolicibacter virginiensis</name>
    <dbReference type="NCBI Taxonomy" id="1795032"/>
    <lineage>
        <taxon>Bacteria</taxon>
        <taxon>Bacillati</taxon>
        <taxon>Actinomycetota</taxon>
        <taxon>Actinomycetes</taxon>
        <taxon>Mycobacteriales</taxon>
        <taxon>Mycobacteriaceae</taxon>
        <taxon>Mycolicibacter</taxon>
    </lineage>
</organism>
<evidence type="ECO:0000313" key="5">
    <source>
        <dbReference type="Proteomes" id="UP000237911"/>
    </source>
</evidence>
<dbReference type="RefSeq" id="WP_105294848.1">
    <property type="nucleotide sequence ID" value="NZ_CP092430.2"/>
</dbReference>